<protein>
    <submittedName>
        <fullName evidence="2">Phage tail assembly chaperone</fullName>
    </submittedName>
</protein>
<dbReference type="EMBL" id="RQXX01000002">
    <property type="protein sequence ID" value="RVV99112.1"/>
    <property type="molecule type" value="Genomic_DNA"/>
</dbReference>
<dbReference type="OrthoDB" id="7582980at2"/>
<reference evidence="2 3" key="1">
    <citation type="submission" date="2018-11" db="EMBL/GenBank/DDBJ databases">
        <title>Mesobaculum littorinae gen. nov., sp. nov., isolated from Littorina scabra that represents a novel genus of the order Rhodobacteraceae.</title>
        <authorList>
            <person name="Li F."/>
        </authorList>
    </citation>
    <scope>NUCLEOTIDE SEQUENCE [LARGE SCALE GENOMIC DNA]</scope>
    <source>
        <strain evidence="2 3">M0103</strain>
    </source>
</reference>
<dbReference type="Proteomes" id="UP000285908">
    <property type="component" value="Unassembled WGS sequence"/>
</dbReference>
<dbReference type="InterPro" id="IPR019056">
    <property type="entry name" value="Phage_TAC_6"/>
</dbReference>
<comment type="caution">
    <text evidence="2">The sequence shown here is derived from an EMBL/GenBank/DDBJ whole genome shotgun (WGS) entry which is preliminary data.</text>
</comment>
<evidence type="ECO:0000313" key="2">
    <source>
        <dbReference type="EMBL" id="RVV99112.1"/>
    </source>
</evidence>
<sequence>MRAGIAGRGLAPEAFWRLTPAELMLILGGGAAAIRPLDRPGFEALRARFPDAEAPPSAPGGGPQPEERKRT</sequence>
<dbReference type="Pfam" id="PF09550">
    <property type="entry name" value="Phage_TAC_6"/>
    <property type="match status" value="1"/>
</dbReference>
<evidence type="ECO:0000313" key="3">
    <source>
        <dbReference type="Proteomes" id="UP000285908"/>
    </source>
</evidence>
<accession>A0A438AK91</accession>
<gene>
    <name evidence="2" type="ORF">EKE94_08990</name>
</gene>
<dbReference type="AlphaFoldDB" id="A0A438AK91"/>
<evidence type="ECO:0000256" key="1">
    <source>
        <dbReference type="SAM" id="MobiDB-lite"/>
    </source>
</evidence>
<keyword evidence="3" id="KW-1185">Reference proteome</keyword>
<feature type="region of interest" description="Disordered" evidence="1">
    <location>
        <begin position="45"/>
        <end position="71"/>
    </location>
</feature>
<name>A0A438AK91_9RHOB</name>
<proteinExistence type="predicted"/>
<organism evidence="2 3">
    <name type="scientific">Mesobaculum littorinae</name>
    <dbReference type="NCBI Taxonomy" id="2486419"/>
    <lineage>
        <taxon>Bacteria</taxon>
        <taxon>Pseudomonadati</taxon>
        <taxon>Pseudomonadota</taxon>
        <taxon>Alphaproteobacteria</taxon>
        <taxon>Rhodobacterales</taxon>
        <taxon>Roseobacteraceae</taxon>
        <taxon>Mesobaculum</taxon>
    </lineage>
</organism>